<dbReference type="EMBL" id="JABFAC010000009">
    <property type="protein sequence ID" value="MBA0623195.1"/>
    <property type="molecule type" value="Genomic_DNA"/>
</dbReference>
<evidence type="ECO:0000256" key="1">
    <source>
        <dbReference type="SAM" id="MobiDB-lite"/>
    </source>
</evidence>
<gene>
    <name evidence="2" type="ORF">Godav_008675</name>
</gene>
<feature type="compositionally biased region" description="Polar residues" evidence="1">
    <location>
        <begin position="1"/>
        <end position="13"/>
    </location>
</feature>
<dbReference type="Proteomes" id="UP000593561">
    <property type="component" value="Unassembled WGS sequence"/>
</dbReference>
<accession>A0A7J8SBA9</accession>
<sequence>MSSNVSIQQSIQGQRKQNRKNNNDPLRQTYSTTFLFDDGLQSRTARRSLARYQEGGCHFAPCLHVSNVLCHSLRAHNGSSQESLYLRNGEKSNVVAQNSWGESSVKNLKLYKAEGGLPFSFLSEMANSRIPRFVMEVAPPQFITVMRHRTRKMLDTISEEDKDGSSCNDSLSAASKASATVPVGAMPAAANTVTANSKYILKGLSSFSNFDN</sequence>
<feature type="region of interest" description="Disordered" evidence="1">
    <location>
        <begin position="1"/>
        <end position="27"/>
    </location>
</feature>
<evidence type="ECO:0000313" key="2">
    <source>
        <dbReference type="EMBL" id="MBA0623195.1"/>
    </source>
</evidence>
<protein>
    <submittedName>
        <fullName evidence="2">Uncharacterized protein</fullName>
    </submittedName>
</protein>
<dbReference type="AlphaFoldDB" id="A0A7J8SBA9"/>
<keyword evidence="3" id="KW-1185">Reference proteome</keyword>
<reference evidence="2 3" key="1">
    <citation type="journal article" date="2019" name="Genome Biol. Evol.">
        <title>Insights into the evolution of the New World diploid cottons (Gossypium, subgenus Houzingenia) based on genome sequencing.</title>
        <authorList>
            <person name="Grover C.E."/>
            <person name="Arick M.A. 2nd"/>
            <person name="Thrash A."/>
            <person name="Conover J.L."/>
            <person name="Sanders W.S."/>
            <person name="Peterson D.G."/>
            <person name="Frelichowski J.E."/>
            <person name="Scheffler J.A."/>
            <person name="Scheffler B.E."/>
            <person name="Wendel J.F."/>
        </authorList>
    </citation>
    <scope>NUCLEOTIDE SEQUENCE [LARGE SCALE GENOMIC DNA]</scope>
    <source>
        <strain evidence="2">27</strain>
        <tissue evidence="2">Leaf</tissue>
    </source>
</reference>
<proteinExistence type="predicted"/>
<comment type="caution">
    <text evidence="2">The sequence shown here is derived from an EMBL/GenBank/DDBJ whole genome shotgun (WGS) entry which is preliminary data.</text>
</comment>
<organism evidence="2 3">
    <name type="scientific">Gossypium davidsonii</name>
    <name type="common">Davidson's cotton</name>
    <name type="synonym">Gossypium klotzschianum subsp. davidsonii</name>
    <dbReference type="NCBI Taxonomy" id="34287"/>
    <lineage>
        <taxon>Eukaryota</taxon>
        <taxon>Viridiplantae</taxon>
        <taxon>Streptophyta</taxon>
        <taxon>Embryophyta</taxon>
        <taxon>Tracheophyta</taxon>
        <taxon>Spermatophyta</taxon>
        <taxon>Magnoliopsida</taxon>
        <taxon>eudicotyledons</taxon>
        <taxon>Gunneridae</taxon>
        <taxon>Pentapetalae</taxon>
        <taxon>rosids</taxon>
        <taxon>malvids</taxon>
        <taxon>Malvales</taxon>
        <taxon>Malvaceae</taxon>
        <taxon>Malvoideae</taxon>
        <taxon>Gossypium</taxon>
    </lineage>
</organism>
<dbReference type="PANTHER" id="PTHR35101:SF12">
    <property type="entry name" value="OS02G0162600 PROTEIN"/>
    <property type="match status" value="1"/>
</dbReference>
<dbReference type="PANTHER" id="PTHR35101">
    <property type="entry name" value="OS02G0162600 PROTEIN"/>
    <property type="match status" value="1"/>
</dbReference>
<evidence type="ECO:0000313" key="3">
    <source>
        <dbReference type="Proteomes" id="UP000593561"/>
    </source>
</evidence>
<name>A0A7J8SBA9_GOSDV</name>